<evidence type="ECO:0000313" key="9">
    <source>
        <dbReference type="EMBL" id="GIU49408.1"/>
    </source>
</evidence>
<evidence type="ECO:0000256" key="3">
    <source>
        <dbReference type="ARBA" id="ARBA00022475"/>
    </source>
</evidence>
<comment type="similarity">
    <text evidence="2">Belongs to the resistance-nodulation-cell division (RND) (TC 2.A.6) family. MmpL subfamily.</text>
</comment>
<comment type="subcellular location">
    <subcellularLocation>
        <location evidence="1">Cell membrane</location>
        <topology evidence="1">Multi-pass membrane protein</topology>
    </subcellularLocation>
</comment>
<dbReference type="RefSeq" id="WP_246616211.1">
    <property type="nucleotide sequence ID" value="NZ_BPEY01000069.1"/>
</dbReference>
<gene>
    <name evidence="9" type="ORF">TUM4438_32960</name>
</gene>
<evidence type="ECO:0000313" key="10">
    <source>
        <dbReference type="Proteomes" id="UP000887104"/>
    </source>
</evidence>
<evidence type="ECO:0000256" key="6">
    <source>
        <dbReference type="ARBA" id="ARBA00023136"/>
    </source>
</evidence>
<keyword evidence="4 7" id="KW-0812">Transmembrane</keyword>
<comment type="caution">
    <text evidence="9">The sequence shown here is derived from an EMBL/GenBank/DDBJ whole genome shotgun (WGS) entry which is preliminary data.</text>
</comment>
<dbReference type="InterPro" id="IPR050545">
    <property type="entry name" value="Mycobact_MmpL"/>
</dbReference>
<feature type="domain" description="SSD" evidence="8">
    <location>
        <begin position="593"/>
        <end position="717"/>
    </location>
</feature>
<evidence type="ECO:0000256" key="1">
    <source>
        <dbReference type="ARBA" id="ARBA00004651"/>
    </source>
</evidence>
<evidence type="ECO:0000256" key="5">
    <source>
        <dbReference type="ARBA" id="ARBA00022989"/>
    </source>
</evidence>
<dbReference type="SUPFAM" id="SSF82866">
    <property type="entry name" value="Multidrug efflux transporter AcrB transmembrane domain"/>
    <property type="match status" value="2"/>
</dbReference>
<accession>A0ABQ4PMY0</accession>
<evidence type="ECO:0000256" key="4">
    <source>
        <dbReference type="ARBA" id="ARBA00022692"/>
    </source>
</evidence>
<keyword evidence="3" id="KW-1003">Cell membrane</keyword>
<feature type="transmembrane region" description="Helical" evidence="7">
    <location>
        <begin position="307"/>
        <end position="326"/>
    </location>
</feature>
<proteinExistence type="inferred from homology"/>
<keyword evidence="10" id="KW-1185">Reference proteome</keyword>
<feature type="transmembrane region" description="Helical" evidence="7">
    <location>
        <begin position="592"/>
        <end position="612"/>
    </location>
</feature>
<organism evidence="9 10">
    <name type="scientific">Shewanella sairae</name>
    <dbReference type="NCBI Taxonomy" id="190310"/>
    <lineage>
        <taxon>Bacteria</taxon>
        <taxon>Pseudomonadati</taxon>
        <taxon>Pseudomonadota</taxon>
        <taxon>Gammaproteobacteria</taxon>
        <taxon>Alteromonadales</taxon>
        <taxon>Shewanellaceae</taxon>
        <taxon>Shewanella</taxon>
    </lineage>
</organism>
<dbReference type="Pfam" id="PF03176">
    <property type="entry name" value="MMPL"/>
    <property type="match status" value="1"/>
</dbReference>
<dbReference type="Gene3D" id="1.20.1640.10">
    <property type="entry name" value="Multidrug efflux transporter AcrB transmembrane domain"/>
    <property type="match status" value="2"/>
</dbReference>
<dbReference type="PANTHER" id="PTHR33406:SF6">
    <property type="entry name" value="MEMBRANE PROTEIN YDGH-RELATED"/>
    <property type="match status" value="1"/>
</dbReference>
<name>A0ABQ4PMY0_9GAMM</name>
<protein>
    <submittedName>
        <fullName evidence="9">RND transporter</fullName>
    </submittedName>
</protein>
<dbReference type="PROSITE" id="PS50156">
    <property type="entry name" value="SSD"/>
    <property type="match status" value="2"/>
</dbReference>
<feature type="domain" description="SSD" evidence="8">
    <location>
        <begin position="240"/>
        <end position="357"/>
    </location>
</feature>
<keyword evidence="6 7" id="KW-0472">Membrane</keyword>
<feature type="transmembrane region" description="Helical" evidence="7">
    <location>
        <begin position="16"/>
        <end position="33"/>
    </location>
</feature>
<dbReference type="Proteomes" id="UP000887104">
    <property type="component" value="Unassembled WGS sequence"/>
</dbReference>
<reference evidence="9" key="1">
    <citation type="submission" date="2021-05" db="EMBL/GenBank/DDBJ databases">
        <title>Molecular characterization for Shewanella algae harboring chromosomal blaOXA-55-like strains isolated from clinical and environment sample.</title>
        <authorList>
            <person name="Ohama Y."/>
            <person name="Aoki K."/>
            <person name="Harada S."/>
            <person name="Moriya K."/>
            <person name="Ishii Y."/>
            <person name="Tateda K."/>
        </authorList>
    </citation>
    <scope>NUCLEOTIDE SEQUENCE</scope>
    <source>
        <strain evidence="9">JCM 11563</strain>
    </source>
</reference>
<feature type="transmembrane region" description="Helical" evidence="7">
    <location>
        <begin position="383"/>
        <end position="405"/>
    </location>
</feature>
<keyword evidence="5 7" id="KW-1133">Transmembrane helix</keyword>
<evidence type="ECO:0000256" key="2">
    <source>
        <dbReference type="ARBA" id="ARBA00010157"/>
    </source>
</evidence>
<feature type="transmembrane region" description="Helical" evidence="7">
    <location>
        <begin position="257"/>
        <end position="280"/>
    </location>
</feature>
<evidence type="ECO:0000256" key="7">
    <source>
        <dbReference type="SAM" id="Phobius"/>
    </source>
</evidence>
<dbReference type="InterPro" id="IPR000731">
    <property type="entry name" value="SSD"/>
</dbReference>
<feature type="transmembrane region" description="Helical" evidence="7">
    <location>
        <begin position="332"/>
        <end position="355"/>
    </location>
</feature>
<feature type="transmembrane region" description="Helical" evidence="7">
    <location>
        <begin position="618"/>
        <end position="643"/>
    </location>
</feature>
<sequence>MASQVSLIWKIQQRPITMFIAIAILTLLAISGFERLKLDIDFSDYFSPADKRYMAQKSMSEQFERHDQLWMMLETSEDWRQQSLQTQLIEFIGRLEANSDISSIQGYNQFIQGLAHTDKILSYKTHPRLASVLSANGQAILLRLQIEPPQAVAEQNALTQSQWLDNVLQKIDSDSQQYWQVNSVNIYLNGTHALNWQYAKVLRHDLSWFAPGLLGIIFIMAALFIRQKMWVVGLCLNNGLTLVLTLGLAAWCQLTLAAISAFVPVIIVTLGLAYAAHLYFGWQAQINAGKTAQQALSYTVKVNQAPLFYSSITTIFGFSLLTLSPSPPIQSFGLLVAFAVLCNYLLSLTSLVFFAKYAKAKHEPILNFDKVIQLGKFNAKRPLAVMLGIVLFSVLSLMSVAKLTLNDDPLSYFSSANPFTVSSQKMSQYFSGINLQHYVIAGLEPKQIDKAEVSFIYKFSRYLKLQPQVVDVQHIGDWIKAAGIGQTQFRQILAQNSVADLRLQSELSADKYSTLLTLYLQPMTAMELIQFEQKVNTWLAEHATSVDVSPPLGSNLQFAHLSIDNANNMLLSFAVALIALAILLSILKKSCLFGFMGLLLNFLPLLWVFAVWQLNGGFISLGTAVVLGMMLGIIVDDTLHLMLKLPDEQTMTTAMMWHSLQKVLPVISFTTLTIALGFSLGLVSAFTPIAQLSLLSCLVVIFAWGFDVLMLPVLFQRWLINKQTQKSLD</sequence>
<feature type="transmembrane region" description="Helical" evidence="7">
    <location>
        <begin position="692"/>
        <end position="715"/>
    </location>
</feature>
<dbReference type="EMBL" id="BPEY01000069">
    <property type="protein sequence ID" value="GIU49408.1"/>
    <property type="molecule type" value="Genomic_DNA"/>
</dbReference>
<feature type="transmembrane region" description="Helical" evidence="7">
    <location>
        <begin position="230"/>
        <end position="251"/>
    </location>
</feature>
<feature type="transmembrane region" description="Helical" evidence="7">
    <location>
        <begin position="569"/>
        <end position="587"/>
    </location>
</feature>
<feature type="transmembrane region" description="Helical" evidence="7">
    <location>
        <begin position="663"/>
        <end position="686"/>
    </location>
</feature>
<dbReference type="PANTHER" id="PTHR33406">
    <property type="entry name" value="MEMBRANE PROTEIN MJ1562-RELATED"/>
    <property type="match status" value="1"/>
</dbReference>
<feature type="transmembrane region" description="Helical" evidence="7">
    <location>
        <begin position="206"/>
        <end position="225"/>
    </location>
</feature>
<evidence type="ECO:0000259" key="8">
    <source>
        <dbReference type="PROSITE" id="PS50156"/>
    </source>
</evidence>
<dbReference type="InterPro" id="IPR004869">
    <property type="entry name" value="MMPL_dom"/>
</dbReference>